<organism evidence="1 2">
    <name type="scientific">Eiseniibacteriota bacterium</name>
    <dbReference type="NCBI Taxonomy" id="2212470"/>
    <lineage>
        <taxon>Bacteria</taxon>
        <taxon>Candidatus Eiseniibacteriota</taxon>
    </lineage>
</organism>
<sequence length="375" mass="40769">MAQGDSIAFISRGRTIATGAIVDIIESTAAVVVLSAAFGDSLAHRVTDQLELVRRPIPAPPVLRVGYPSGSRSNLIIDCGRTTLTLPGPVHAYRVEEKTDHRFRLVRDPDAIVRPSWPDTLIVRLFDESGDEEIAMERGDLDVAVFWPGELSTHARALPTMIEGVGTMRGGVIGAIWLGPERAPDDSVAITVPDLHALGQLQTDLLGYDLAPYGVRGFEHPDSSWRPSAEHSTARFEVDHALPGWRALEVYLDRHSGPRAARERPGRIWVFYVDASWYDPPAVANAIARRFGSGPVPPACRARAESLAAGFRASGDAYADAKALQRALGERLHARMLFVPACALLCRPALREYLRFGPGLESLGNLLDCSPAPPR</sequence>
<protein>
    <submittedName>
        <fullName evidence="1">Uncharacterized protein</fullName>
    </submittedName>
</protein>
<comment type="caution">
    <text evidence="1">The sequence shown here is derived from an EMBL/GenBank/DDBJ whole genome shotgun (WGS) entry which is preliminary data.</text>
</comment>
<dbReference type="AlphaFoldDB" id="A0A538UBP0"/>
<evidence type="ECO:0000313" key="1">
    <source>
        <dbReference type="EMBL" id="TMQ73328.1"/>
    </source>
</evidence>
<accession>A0A538UBP0</accession>
<evidence type="ECO:0000313" key="2">
    <source>
        <dbReference type="Proteomes" id="UP000319771"/>
    </source>
</evidence>
<dbReference type="EMBL" id="VBPB01000073">
    <property type="protein sequence ID" value="TMQ73328.1"/>
    <property type="molecule type" value="Genomic_DNA"/>
</dbReference>
<proteinExistence type="predicted"/>
<dbReference type="Proteomes" id="UP000319771">
    <property type="component" value="Unassembled WGS sequence"/>
</dbReference>
<gene>
    <name evidence="1" type="ORF">E6K81_04960</name>
</gene>
<name>A0A538UBP0_UNCEI</name>
<reference evidence="1 2" key="1">
    <citation type="journal article" date="2019" name="Nat. Microbiol.">
        <title>Mediterranean grassland soil C-N compound turnover is dependent on rainfall and depth, and is mediated by genomically divergent microorganisms.</title>
        <authorList>
            <person name="Diamond S."/>
            <person name="Andeer P.F."/>
            <person name="Li Z."/>
            <person name="Crits-Christoph A."/>
            <person name="Burstein D."/>
            <person name="Anantharaman K."/>
            <person name="Lane K.R."/>
            <person name="Thomas B.C."/>
            <person name="Pan C."/>
            <person name="Northen T.R."/>
            <person name="Banfield J.F."/>
        </authorList>
    </citation>
    <scope>NUCLEOTIDE SEQUENCE [LARGE SCALE GENOMIC DNA]</scope>
    <source>
        <strain evidence="1">WS_11</strain>
    </source>
</reference>